<keyword evidence="3" id="KW-1185">Reference proteome</keyword>
<proteinExistence type="predicted"/>
<dbReference type="Gramene" id="RZC47645">
    <property type="protein sequence ID" value="RZC47645"/>
    <property type="gene ID" value="C5167_040599"/>
</dbReference>
<gene>
    <name evidence="2" type="ORF">C5167_040599</name>
</gene>
<dbReference type="Proteomes" id="UP000316621">
    <property type="component" value="Chromosome 1"/>
</dbReference>
<feature type="compositionally biased region" description="Polar residues" evidence="1">
    <location>
        <begin position="55"/>
        <end position="84"/>
    </location>
</feature>
<organism evidence="2 3">
    <name type="scientific">Papaver somniferum</name>
    <name type="common">Opium poppy</name>
    <dbReference type="NCBI Taxonomy" id="3469"/>
    <lineage>
        <taxon>Eukaryota</taxon>
        <taxon>Viridiplantae</taxon>
        <taxon>Streptophyta</taxon>
        <taxon>Embryophyta</taxon>
        <taxon>Tracheophyta</taxon>
        <taxon>Spermatophyta</taxon>
        <taxon>Magnoliopsida</taxon>
        <taxon>Ranunculales</taxon>
        <taxon>Papaveraceae</taxon>
        <taxon>Papaveroideae</taxon>
        <taxon>Papaver</taxon>
    </lineage>
</organism>
<dbReference type="AlphaFoldDB" id="A0A4Y7IJL6"/>
<evidence type="ECO:0000313" key="2">
    <source>
        <dbReference type="EMBL" id="RZC47645.1"/>
    </source>
</evidence>
<evidence type="ECO:0000256" key="1">
    <source>
        <dbReference type="SAM" id="MobiDB-lite"/>
    </source>
</evidence>
<evidence type="ECO:0000313" key="3">
    <source>
        <dbReference type="Proteomes" id="UP000316621"/>
    </source>
</evidence>
<dbReference type="EMBL" id="CM010715">
    <property type="protein sequence ID" value="RZC47645.1"/>
    <property type="molecule type" value="Genomic_DNA"/>
</dbReference>
<accession>A0A4Y7IJL6</accession>
<sequence>MYDILNESFLELNEKDGSSSYEIGKFKTLLGANLATPTYKSGDKGNESTPMFIAPQQQGGVTSRAQSNVGNSSQDSSIHQDLSNSSFQSPVIMNKLSQIMGDSIRYLHGCRHSLPYGLMRVDDIMVDGEIVVAVG</sequence>
<name>A0A4Y7IJL6_PAPSO</name>
<protein>
    <submittedName>
        <fullName evidence="2">Uncharacterized protein</fullName>
    </submittedName>
</protein>
<feature type="region of interest" description="Disordered" evidence="1">
    <location>
        <begin position="40"/>
        <end position="84"/>
    </location>
</feature>
<reference evidence="2 3" key="1">
    <citation type="journal article" date="2018" name="Science">
        <title>The opium poppy genome and morphinan production.</title>
        <authorList>
            <person name="Guo L."/>
            <person name="Winzer T."/>
            <person name="Yang X."/>
            <person name="Li Y."/>
            <person name="Ning Z."/>
            <person name="He Z."/>
            <person name="Teodor R."/>
            <person name="Lu Y."/>
            <person name="Bowser T.A."/>
            <person name="Graham I.A."/>
            <person name="Ye K."/>
        </authorList>
    </citation>
    <scope>NUCLEOTIDE SEQUENCE [LARGE SCALE GENOMIC DNA]</scope>
    <source>
        <strain evidence="3">cv. HN1</strain>
        <tissue evidence="2">Leaves</tissue>
    </source>
</reference>